<reference evidence="3 4" key="1">
    <citation type="submission" date="2015-06" db="EMBL/GenBank/DDBJ databases">
        <authorList>
            <person name="Zeng Y."/>
            <person name="Huang Y."/>
        </authorList>
    </citation>
    <scope>NUCLEOTIDE SEQUENCE [LARGE SCALE GENOMIC DNA]</scope>
    <source>
        <strain evidence="3 4">PQ-2</strain>
    </source>
</reference>
<dbReference type="Proteomes" id="UP000035287">
    <property type="component" value="Chromosome"/>
</dbReference>
<feature type="chain" id="PRO_5044192926" evidence="2">
    <location>
        <begin position="26"/>
        <end position="271"/>
    </location>
</feature>
<sequence length="271" mass="27976">MNRIAKTGIATAAIAITMAAAPASADEYWQFSLGADYSSGDYGDVEDTTMLAIPVGVKFQGDNVWFRASVPYVRVDGPDGVIPGEGGVSPGNGNGNGGGGSGEDIVDTNVRSGVGDVNLAAGYTLPVGDRTWFDLIGKVKLPTASKSKFLGTGTTDYTLMGELLHSFGGVSVAVNGGRRFNGSNDLYPLNDVWQAGGGIYGKAGEQLTLGLGYEWREGALDTSPNRSEVTGSATYKVSPGLLLQGYGYTGLSDGSPDVGAGLQVLVRMRAD</sequence>
<feature type="compositionally biased region" description="Gly residues" evidence="1">
    <location>
        <begin position="83"/>
        <end position="102"/>
    </location>
</feature>
<feature type="region of interest" description="Disordered" evidence="1">
    <location>
        <begin position="81"/>
        <end position="102"/>
    </location>
</feature>
<protein>
    <submittedName>
        <fullName evidence="3">Uncharacterized protein</fullName>
    </submittedName>
</protein>
<dbReference type="SUPFAM" id="SSF56935">
    <property type="entry name" value="Porins"/>
    <property type="match status" value="1"/>
</dbReference>
<dbReference type="AlphaFoldDB" id="A0A0G3XIN8"/>
<dbReference type="OrthoDB" id="7469591at2"/>
<gene>
    <name evidence="3" type="ORF">AB433_11740</name>
</gene>
<evidence type="ECO:0000256" key="2">
    <source>
        <dbReference type="SAM" id="SignalP"/>
    </source>
</evidence>
<evidence type="ECO:0000313" key="4">
    <source>
        <dbReference type="Proteomes" id="UP000035287"/>
    </source>
</evidence>
<accession>A0A0G3XIN8</accession>
<dbReference type="EMBL" id="CP011770">
    <property type="protein sequence ID" value="AKM10484.1"/>
    <property type="molecule type" value="Genomic_DNA"/>
</dbReference>
<dbReference type="KEGG" id="cna:AB433_11740"/>
<evidence type="ECO:0000256" key="1">
    <source>
        <dbReference type="SAM" id="MobiDB-lite"/>
    </source>
</evidence>
<keyword evidence="2" id="KW-0732">Signal</keyword>
<organism evidence="3 4">
    <name type="scientific">Croceicoccus naphthovorans</name>
    <dbReference type="NCBI Taxonomy" id="1348774"/>
    <lineage>
        <taxon>Bacteria</taxon>
        <taxon>Pseudomonadati</taxon>
        <taxon>Pseudomonadota</taxon>
        <taxon>Alphaproteobacteria</taxon>
        <taxon>Sphingomonadales</taxon>
        <taxon>Erythrobacteraceae</taxon>
        <taxon>Croceicoccus</taxon>
    </lineage>
</organism>
<evidence type="ECO:0000313" key="3">
    <source>
        <dbReference type="EMBL" id="AKM10484.1"/>
    </source>
</evidence>
<proteinExistence type="predicted"/>
<name>A0A0G3XIN8_9SPHN</name>
<dbReference type="PATRIC" id="fig|1348774.3.peg.2470"/>
<keyword evidence="4" id="KW-1185">Reference proteome</keyword>
<dbReference type="RefSeq" id="WP_047821152.1">
    <property type="nucleotide sequence ID" value="NZ_CP011770.1"/>
</dbReference>
<feature type="signal peptide" evidence="2">
    <location>
        <begin position="1"/>
        <end position="25"/>
    </location>
</feature>